<sequence>MYFNDQLVREIIRERSTRRFPTQRPTHPRTARLLRRLADRADGNR</sequence>
<reference evidence="1" key="1">
    <citation type="submission" date="2020-02" db="EMBL/GenBank/DDBJ databases">
        <authorList>
            <person name="Meier V. D."/>
        </authorList>
    </citation>
    <scope>NUCLEOTIDE SEQUENCE</scope>
    <source>
        <strain evidence="1">AVDCRST_MAG21</strain>
    </source>
</reference>
<gene>
    <name evidence="1" type="ORF">AVDCRST_MAG21-1653</name>
</gene>
<accession>A0A6J4N6D7</accession>
<name>A0A6J4N6D7_9ACTN</name>
<proteinExistence type="predicted"/>
<dbReference type="EMBL" id="CADCUL010000137">
    <property type="protein sequence ID" value="CAA9378839.1"/>
    <property type="molecule type" value="Genomic_DNA"/>
</dbReference>
<evidence type="ECO:0000313" key="1">
    <source>
        <dbReference type="EMBL" id="CAA9378839.1"/>
    </source>
</evidence>
<organism evidence="1">
    <name type="scientific">uncultured Nocardioidaceae bacterium</name>
    <dbReference type="NCBI Taxonomy" id="253824"/>
    <lineage>
        <taxon>Bacteria</taxon>
        <taxon>Bacillati</taxon>
        <taxon>Actinomycetota</taxon>
        <taxon>Actinomycetes</taxon>
        <taxon>Propionibacteriales</taxon>
        <taxon>Nocardioidaceae</taxon>
        <taxon>environmental samples</taxon>
    </lineage>
</organism>
<dbReference type="AlphaFoldDB" id="A0A6J4N6D7"/>
<protein>
    <submittedName>
        <fullName evidence="1">Uncharacterized protein</fullName>
    </submittedName>
</protein>